<proteinExistence type="predicted"/>
<evidence type="ECO:0000313" key="2">
    <source>
        <dbReference type="EMBL" id="MQW40630.1"/>
    </source>
</evidence>
<dbReference type="EMBL" id="WITJ01000025">
    <property type="protein sequence ID" value="MQW40630.1"/>
    <property type="molecule type" value="Genomic_DNA"/>
</dbReference>
<dbReference type="Proteomes" id="UP000439550">
    <property type="component" value="Unassembled WGS sequence"/>
</dbReference>
<dbReference type="Pfam" id="PF24024">
    <property type="entry name" value="DUF7336"/>
    <property type="match status" value="1"/>
</dbReference>
<accession>A0A7X2D2Z4</accession>
<dbReference type="InterPro" id="IPR055760">
    <property type="entry name" value="DUF7336"/>
</dbReference>
<evidence type="ECO:0000313" key="3">
    <source>
        <dbReference type="Proteomes" id="UP000439550"/>
    </source>
</evidence>
<comment type="caution">
    <text evidence="2">The sequence shown here is derived from an EMBL/GenBank/DDBJ whole genome shotgun (WGS) entry which is preliminary data.</text>
</comment>
<dbReference type="RefSeq" id="WP_153497247.1">
    <property type="nucleotide sequence ID" value="NZ_CBCRWP010000050.1"/>
</dbReference>
<sequence>MKVYVLTADTYDENWGSEMELFGVFSTEKKANKRASEMKLDYPTISVMDIDENETPSYLGGYIE</sequence>
<protein>
    <recommendedName>
        <fullName evidence="1">DUF7336 domain-containing protein</fullName>
    </recommendedName>
</protein>
<gene>
    <name evidence="2" type="ORF">GHI93_11965</name>
</gene>
<reference evidence="2 3" key="1">
    <citation type="submission" date="2019-10" db="EMBL/GenBank/DDBJ databases">
        <authorList>
            <person name="Dong K."/>
        </authorList>
    </citation>
    <scope>NUCLEOTIDE SEQUENCE [LARGE SCALE GENOMIC DNA]</scope>
    <source>
        <strain evidence="2 3">DSM 28960</strain>
    </source>
</reference>
<name>A0A7X2D2Z4_9LACT</name>
<feature type="domain" description="DUF7336" evidence="1">
    <location>
        <begin position="1"/>
        <end position="62"/>
    </location>
</feature>
<organism evidence="2 3">
    <name type="scientific">Lactococcus hircilactis</name>
    <dbReference type="NCBI Taxonomy" id="1494462"/>
    <lineage>
        <taxon>Bacteria</taxon>
        <taxon>Bacillati</taxon>
        <taxon>Bacillota</taxon>
        <taxon>Bacilli</taxon>
        <taxon>Lactobacillales</taxon>
        <taxon>Streptococcaceae</taxon>
        <taxon>Lactococcus</taxon>
    </lineage>
</organism>
<keyword evidence="3" id="KW-1185">Reference proteome</keyword>
<evidence type="ECO:0000259" key="1">
    <source>
        <dbReference type="Pfam" id="PF24024"/>
    </source>
</evidence>
<dbReference type="AlphaFoldDB" id="A0A7X2D2Z4"/>